<dbReference type="AlphaFoldDB" id="A0A484N6Z4"/>
<sequence>METTALKLLLLSCTHHLLSPASSLLLIPKLIARLSQKLSAPTSGYLSLHLLMWMLQCAMLTLVSLEISQISAALLVFSGC</sequence>
<evidence type="ECO:0000313" key="1">
    <source>
        <dbReference type="EMBL" id="VFQ96387.1"/>
    </source>
</evidence>
<reference evidence="1 2" key="1">
    <citation type="submission" date="2018-04" db="EMBL/GenBank/DDBJ databases">
        <authorList>
            <person name="Vogel A."/>
        </authorList>
    </citation>
    <scope>NUCLEOTIDE SEQUENCE [LARGE SCALE GENOMIC DNA]</scope>
</reference>
<organism evidence="1 2">
    <name type="scientific">Cuscuta campestris</name>
    <dbReference type="NCBI Taxonomy" id="132261"/>
    <lineage>
        <taxon>Eukaryota</taxon>
        <taxon>Viridiplantae</taxon>
        <taxon>Streptophyta</taxon>
        <taxon>Embryophyta</taxon>
        <taxon>Tracheophyta</taxon>
        <taxon>Spermatophyta</taxon>
        <taxon>Magnoliopsida</taxon>
        <taxon>eudicotyledons</taxon>
        <taxon>Gunneridae</taxon>
        <taxon>Pentapetalae</taxon>
        <taxon>asterids</taxon>
        <taxon>lamiids</taxon>
        <taxon>Solanales</taxon>
        <taxon>Convolvulaceae</taxon>
        <taxon>Cuscuteae</taxon>
        <taxon>Cuscuta</taxon>
        <taxon>Cuscuta subgen. Grammica</taxon>
        <taxon>Cuscuta sect. Cleistogrammica</taxon>
    </lineage>
</organism>
<name>A0A484N6Z4_9ASTE</name>
<accession>A0A484N6Z4</accession>
<dbReference type="EMBL" id="OOIL02005938">
    <property type="protein sequence ID" value="VFQ96387.1"/>
    <property type="molecule type" value="Genomic_DNA"/>
</dbReference>
<keyword evidence="2" id="KW-1185">Reference proteome</keyword>
<protein>
    <submittedName>
        <fullName evidence="1">Uncharacterized protein</fullName>
    </submittedName>
</protein>
<evidence type="ECO:0000313" key="2">
    <source>
        <dbReference type="Proteomes" id="UP000595140"/>
    </source>
</evidence>
<proteinExistence type="predicted"/>
<gene>
    <name evidence="1" type="ORF">CCAM_LOCUS38163</name>
</gene>
<dbReference type="Proteomes" id="UP000595140">
    <property type="component" value="Unassembled WGS sequence"/>
</dbReference>